<dbReference type="GO" id="GO:0000428">
    <property type="term" value="C:DNA-directed RNA polymerase complex"/>
    <property type="evidence" value="ECO:0007669"/>
    <property type="project" value="UniProtKB-KW"/>
</dbReference>
<keyword evidence="1" id="KW-1015">Disulfide bond</keyword>
<keyword evidence="6" id="KW-1185">Reference proteome</keyword>
<protein>
    <submittedName>
        <fullName evidence="5">DNA-directed RNA polymerase II subunit RPB1-like isoform X4</fullName>
    </submittedName>
</protein>
<dbReference type="EMBL" id="JASAOG010000035">
    <property type="protein sequence ID" value="KAK0060524.1"/>
    <property type="molecule type" value="Genomic_DNA"/>
</dbReference>
<organism evidence="5 6">
    <name type="scientific">Biomphalaria pfeifferi</name>
    <name type="common">Bloodfluke planorb</name>
    <name type="synonym">Freshwater snail</name>
    <dbReference type="NCBI Taxonomy" id="112525"/>
    <lineage>
        <taxon>Eukaryota</taxon>
        <taxon>Metazoa</taxon>
        <taxon>Spiralia</taxon>
        <taxon>Lophotrochozoa</taxon>
        <taxon>Mollusca</taxon>
        <taxon>Gastropoda</taxon>
        <taxon>Heterobranchia</taxon>
        <taxon>Euthyneura</taxon>
        <taxon>Panpulmonata</taxon>
        <taxon>Hygrophila</taxon>
        <taxon>Lymnaeoidea</taxon>
        <taxon>Planorbidae</taxon>
        <taxon>Biomphalaria</taxon>
    </lineage>
</organism>
<dbReference type="InterPro" id="IPR035914">
    <property type="entry name" value="Sperma_CUB_dom_sf"/>
</dbReference>
<reference evidence="5" key="2">
    <citation type="submission" date="2023-04" db="EMBL/GenBank/DDBJ databases">
        <authorList>
            <person name="Bu L."/>
            <person name="Lu L."/>
            <person name="Laidemitt M.R."/>
            <person name="Zhang S.M."/>
            <person name="Mutuku M."/>
            <person name="Mkoji G."/>
            <person name="Steinauer M."/>
            <person name="Loker E.S."/>
        </authorList>
    </citation>
    <scope>NUCLEOTIDE SEQUENCE</scope>
    <source>
        <strain evidence="5">KasaAsao</strain>
        <tissue evidence="5">Whole Snail</tissue>
    </source>
</reference>
<feature type="signal peptide" evidence="3">
    <location>
        <begin position="1"/>
        <end position="18"/>
    </location>
</feature>
<name>A0AAD8BTH3_BIOPF</name>
<evidence type="ECO:0000313" key="5">
    <source>
        <dbReference type="EMBL" id="KAK0060524.1"/>
    </source>
</evidence>
<dbReference type="AlphaFoldDB" id="A0AAD8BTH3"/>
<sequence length="417" mass="49186">MLKLLFLVISSLLVWSSARVLDSREYSFSQLSICGVSDAQLSPGTVLDIKSPNFDYGSYSINTRCQVTLKSGPENLLLTFDFLNIDIELEVGACSWDSLCINGVKLCGVWAQGSIFQYILPANSDFTLDFKTDYVVNHRGFDILVSASLYNNETVNITYGGVGTSREALQFQLLTLANLNYQDRCGLQSETSTGYPGAPWTNETTAYFQYTTNYPWNYDSTSYYQYTTNYPWNYDSTSYYQYTTNYQWNYDSTSYYQYTTYYPWYYDSTSYYQYTTNYPWNYDSTSFYQYTTNYPWYYDSTSYYQYTTNYPWYYDSTSYYQYTTYYPWYYESTSYYQYSTGYPYYYETSTYNSYSTYYPYTTGNPYYNPYTPVASAFPSKDYVASLVQQVIQQLNSERYSQEQASLLLTQLLRYLGY</sequence>
<evidence type="ECO:0000256" key="3">
    <source>
        <dbReference type="SAM" id="SignalP"/>
    </source>
</evidence>
<evidence type="ECO:0000259" key="4">
    <source>
        <dbReference type="PROSITE" id="PS01180"/>
    </source>
</evidence>
<evidence type="ECO:0000256" key="1">
    <source>
        <dbReference type="ARBA" id="ARBA00023157"/>
    </source>
</evidence>
<dbReference type="InterPro" id="IPR000859">
    <property type="entry name" value="CUB_dom"/>
</dbReference>
<dbReference type="SUPFAM" id="SSF49854">
    <property type="entry name" value="Spermadhesin, CUB domain"/>
    <property type="match status" value="1"/>
</dbReference>
<keyword evidence="5" id="KW-0240">DNA-directed RNA polymerase</keyword>
<keyword evidence="3" id="KW-0732">Signal</keyword>
<evidence type="ECO:0000256" key="2">
    <source>
        <dbReference type="PROSITE-ProRule" id="PRU00059"/>
    </source>
</evidence>
<feature type="domain" description="CUB" evidence="4">
    <location>
        <begin position="34"/>
        <end position="148"/>
    </location>
</feature>
<accession>A0AAD8BTH3</accession>
<comment type="caution">
    <text evidence="5">The sequence shown here is derived from an EMBL/GenBank/DDBJ whole genome shotgun (WGS) entry which is preliminary data.</text>
</comment>
<proteinExistence type="predicted"/>
<comment type="caution">
    <text evidence="2">Lacks conserved residue(s) required for the propagation of feature annotation.</text>
</comment>
<dbReference type="PROSITE" id="PS01180">
    <property type="entry name" value="CUB"/>
    <property type="match status" value="1"/>
</dbReference>
<keyword evidence="5" id="KW-0804">Transcription</keyword>
<feature type="chain" id="PRO_5042003795" evidence="3">
    <location>
        <begin position="19"/>
        <end position="417"/>
    </location>
</feature>
<dbReference type="Proteomes" id="UP001233172">
    <property type="component" value="Unassembled WGS sequence"/>
</dbReference>
<gene>
    <name evidence="5" type="ORF">Bpfe_010037</name>
</gene>
<evidence type="ECO:0000313" key="6">
    <source>
        <dbReference type="Proteomes" id="UP001233172"/>
    </source>
</evidence>
<reference evidence="5" key="1">
    <citation type="journal article" date="2023" name="PLoS Negl. Trop. Dis.">
        <title>A genome sequence for Biomphalaria pfeifferi, the major vector snail for the human-infecting parasite Schistosoma mansoni.</title>
        <authorList>
            <person name="Bu L."/>
            <person name="Lu L."/>
            <person name="Laidemitt M.R."/>
            <person name="Zhang S.M."/>
            <person name="Mutuku M."/>
            <person name="Mkoji G."/>
            <person name="Steinauer M."/>
            <person name="Loker E.S."/>
        </authorList>
    </citation>
    <scope>NUCLEOTIDE SEQUENCE</scope>
    <source>
        <strain evidence="5">KasaAsao</strain>
    </source>
</reference>